<dbReference type="RefSeq" id="WP_247965843.1">
    <property type="nucleotide sequence ID" value="NZ_CP095873.1"/>
</dbReference>
<keyword evidence="5" id="KW-0902">Two-component regulatory system</keyword>
<evidence type="ECO:0000256" key="1">
    <source>
        <dbReference type="ARBA" id="ARBA00004496"/>
    </source>
</evidence>
<keyword evidence="9" id="KW-0804">Transcription</keyword>
<evidence type="ECO:0000256" key="2">
    <source>
        <dbReference type="ARBA" id="ARBA00022490"/>
    </source>
</evidence>
<dbReference type="AlphaFoldDB" id="A0AAE9HA83"/>
<evidence type="ECO:0000256" key="6">
    <source>
        <dbReference type="ARBA" id="ARBA00023015"/>
    </source>
</evidence>
<dbReference type="InterPro" id="IPR039420">
    <property type="entry name" value="WalR-like"/>
</dbReference>
<feature type="domain" description="OmpR/PhoB-type" evidence="13">
    <location>
        <begin position="143"/>
        <end position="243"/>
    </location>
</feature>
<dbReference type="InterPro" id="IPR001789">
    <property type="entry name" value="Sig_transdc_resp-reg_receiver"/>
</dbReference>
<sequence length="251" mass="28142">MTGFSSPQRRVLIIEDDVELAELTAQELSFGGFTTYIAESGAQAFELLKRHPISLVLLDLMLPGEDGLELCKQLRGIDNPPAIIMVTARNELADKVAGLELGADDYVVKPFESRELLARCKAVIRRHAAPQAQAETAVANAPPSRYHFLGWQLDLNARQLYSPQGVTISLPNSDFHVLLSLLEAPNKVLSRALLLRRAFGRNLNYEDRAIDVCISRIRHYIEKDRSKPEIVRTVRNEGYILYIDPQSLHAE</sequence>
<evidence type="ECO:0000256" key="5">
    <source>
        <dbReference type="ARBA" id="ARBA00023012"/>
    </source>
</evidence>
<dbReference type="GO" id="GO:0006355">
    <property type="term" value="P:regulation of DNA-templated transcription"/>
    <property type="evidence" value="ECO:0007669"/>
    <property type="project" value="InterPro"/>
</dbReference>
<dbReference type="SUPFAM" id="SSF52172">
    <property type="entry name" value="CheY-like"/>
    <property type="match status" value="1"/>
</dbReference>
<protein>
    <submittedName>
        <fullName evidence="14">Response regulator transcription factor</fullName>
    </submittedName>
</protein>
<dbReference type="Pfam" id="PF00072">
    <property type="entry name" value="Response_reg"/>
    <property type="match status" value="1"/>
</dbReference>
<gene>
    <name evidence="14" type="ORF">MXF72_13925</name>
</gene>
<feature type="modified residue" description="4-aspartylphosphate" evidence="10">
    <location>
        <position position="59"/>
    </location>
</feature>
<evidence type="ECO:0000256" key="8">
    <source>
        <dbReference type="ARBA" id="ARBA00023159"/>
    </source>
</evidence>
<evidence type="ECO:0000256" key="7">
    <source>
        <dbReference type="ARBA" id="ARBA00023125"/>
    </source>
</evidence>
<evidence type="ECO:0000256" key="11">
    <source>
        <dbReference type="PROSITE-ProRule" id="PRU01091"/>
    </source>
</evidence>
<dbReference type="Gene3D" id="3.40.50.2300">
    <property type="match status" value="1"/>
</dbReference>
<evidence type="ECO:0000256" key="3">
    <source>
        <dbReference type="ARBA" id="ARBA00022491"/>
    </source>
</evidence>
<evidence type="ECO:0000313" key="14">
    <source>
        <dbReference type="EMBL" id="UPL20501.1"/>
    </source>
</evidence>
<keyword evidence="3" id="KW-0678">Repressor</keyword>
<evidence type="ECO:0000259" key="13">
    <source>
        <dbReference type="PROSITE" id="PS51755"/>
    </source>
</evidence>
<dbReference type="GO" id="GO:0000156">
    <property type="term" value="F:phosphorelay response regulator activity"/>
    <property type="evidence" value="ECO:0007669"/>
    <property type="project" value="TreeGrafter"/>
</dbReference>
<proteinExistence type="predicted"/>
<dbReference type="CDD" id="cd00383">
    <property type="entry name" value="trans_reg_C"/>
    <property type="match status" value="1"/>
</dbReference>
<dbReference type="InterPro" id="IPR036388">
    <property type="entry name" value="WH-like_DNA-bd_sf"/>
</dbReference>
<dbReference type="InterPro" id="IPR011006">
    <property type="entry name" value="CheY-like_superfamily"/>
</dbReference>
<keyword evidence="8" id="KW-0010">Activator</keyword>
<dbReference type="InterPro" id="IPR001867">
    <property type="entry name" value="OmpR/PhoB-type_DNA-bd"/>
</dbReference>
<reference evidence="14" key="1">
    <citation type="submission" date="2022-04" db="EMBL/GenBank/DDBJ databases">
        <title>Genomic mining of Alcaligenes faecalis D334 producing ectoin and derivatives.</title>
        <authorList>
            <person name="Doan V.T."/>
            <person name="Quach N.T."/>
            <person name="Vu T.-H.-N."/>
            <person name="Phi Q.-T."/>
        </authorList>
    </citation>
    <scope>NUCLEOTIDE SEQUENCE</scope>
    <source>
        <strain evidence="14">D334</strain>
    </source>
</reference>
<dbReference type="Pfam" id="PF00486">
    <property type="entry name" value="Trans_reg_C"/>
    <property type="match status" value="1"/>
</dbReference>
<dbReference type="GO" id="GO:0000976">
    <property type="term" value="F:transcription cis-regulatory region binding"/>
    <property type="evidence" value="ECO:0007669"/>
    <property type="project" value="TreeGrafter"/>
</dbReference>
<feature type="DNA-binding region" description="OmpR/PhoB-type" evidence="11">
    <location>
        <begin position="143"/>
        <end position="243"/>
    </location>
</feature>
<evidence type="ECO:0000256" key="10">
    <source>
        <dbReference type="PROSITE-ProRule" id="PRU00169"/>
    </source>
</evidence>
<accession>A0AAE9HA83</accession>
<keyword evidence="7 11" id="KW-0238">DNA-binding</keyword>
<name>A0AAE9HA83_ALCFA</name>
<dbReference type="PANTHER" id="PTHR48111">
    <property type="entry name" value="REGULATOR OF RPOS"/>
    <property type="match status" value="1"/>
</dbReference>
<dbReference type="PROSITE" id="PS50110">
    <property type="entry name" value="RESPONSE_REGULATORY"/>
    <property type="match status" value="1"/>
</dbReference>
<dbReference type="Gene3D" id="1.10.10.10">
    <property type="entry name" value="Winged helix-like DNA-binding domain superfamily/Winged helix DNA-binding domain"/>
    <property type="match status" value="1"/>
</dbReference>
<organism evidence="14 15">
    <name type="scientific">Alcaligenes faecalis</name>
    <dbReference type="NCBI Taxonomy" id="511"/>
    <lineage>
        <taxon>Bacteria</taxon>
        <taxon>Pseudomonadati</taxon>
        <taxon>Pseudomonadota</taxon>
        <taxon>Betaproteobacteria</taxon>
        <taxon>Burkholderiales</taxon>
        <taxon>Alcaligenaceae</taxon>
        <taxon>Alcaligenes</taxon>
    </lineage>
</organism>
<evidence type="ECO:0000256" key="9">
    <source>
        <dbReference type="ARBA" id="ARBA00023163"/>
    </source>
</evidence>
<dbReference type="SUPFAM" id="SSF46894">
    <property type="entry name" value="C-terminal effector domain of the bipartite response regulators"/>
    <property type="match status" value="1"/>
</dbReference>
<evidence type="ECO:0000259" key="12">
    <source>
        <dbReference type="PROSITE" id="PS50110"/>
    </source>
</evidence>
<dbReference type="Gene3D" id="6.10.250.690">
    <property type="match status" value="1"/>
</dbReference>
<dbReference type="EMBL" id="CP095873">
    <property type="protein sequence ID" value="UPL20501.1"/>
    <property type="molecule type" value="Genomic_DNA"/>
</dbReference>
<keyword evidence="6" id="KW-0805">Transcription regulation</keyword>
<feature type="domain" description="Response regulatory" evidence="12">
    <location>
        <begin position="10"/>
        <end position="124"/>
    </location>
</feature>
<dbReference type="PANTHER" id="PTHR48111:SF55">
    <property type="entry name" value="AEROBIC RESPIRATION CONTROL PROTEIN ARCA"/>
    <property type="match status" value="1"/>
</dbReference>
<dbReference type="InterPro" id="IPR016032">
    <property type="entry name" value="Sig_transdc_resp-reg_C-effctor"/>
</dbReference>
<dbReference type="CDD" id="cd17574">
    <property type="entry name" value="REC_OmpR"/>
    <property type="match status" value="1"/>
</dbReference>
<dbReference type="Proteomes" id="UP000830925">
    <property type="component" value="Chromosome"/>
</dbReference>
<dbReference type="GO" id="GO:0032993">
    <property type="term" value="C:protein-DNA complex"/>
    <property type="evidence" value="ECO:0007669"/>
    <property type="project" value="TreeGrafter"/>
</dbReference>
<keyword evidence="2" id="KW-0963">Cytoplasm</keyword>
<dbReference type="GO" id="GO:0005829">
    <property type="term" value="C:cytosol"/>
    <property type="evidence" value="ECO:0007669"/>
    <property type="project" value="TreeGrafter"/>
</dbReference>
<dbReference type="SMART" id="SM00448">
    <property type="entry name" value="REC"/>
    <property type="match status" value="1"/>
</dbReference>
<dbReference type="PROSITE" id="PS51755">
    <property type="entry name" value="OMPR_PHOB"/>
    <property type="match status" value="1"/>
</dbReference>
<dbReference type="SMART" id="SM00862">
    <property type="entry name" value="Trans_reg_C"/>
    <property type="match status" value="1"/>
</dbReference>
<comment type="subcellular location">
    <subcellularLocation>
        <location evidence="1">Cytoplasm</location>
    </subcellularLocation>
</comment>
<evidence type="ECO:0000313" key="15">
    <source>
        <dbReference type="Proteomes" id="UP000830925"/>
    </source>
</evidence>
<keyword evidence="4 10" id="KW-0597">Phosphoprotein</keyword>
<evidence type="ECO:0000256" key="4">
    <source>
        <dbReference type="ARBA" id="ARBA00022553"/>
    </source>
</evidence>